<sequence length="105" mass="10972">MSSFTGPLASAGVSRRSVLKGATALGTAALVTPWGTPLRAQPKRGGTLRVGMAHGSTTDAMDPGSWEADFMIFQAHTRNNYLTEIAPDGSLVPELAESWEASPDA</sequence>
<dbReference type="PROSITE" id="PS51318">
    <property type="entry name" value="TAT"/>
    <property type="match status" value="1"/>
</dbReference>
<dbReference type="NCBIfam" id="TIGR01409">
    <property type="entry name" value="TAT_signal_seq"/>
    <property type="match status" value="1"/>
</dbReference>
<dbReference type="InterPro" id="IPR006311">
    <property type="entry name" value="TAT_signal"/>
</dbReference>
<protein>
    <submittedName>
        <fullName evidence="2">Twin-arginine translocation signal domain-containing protein</fullName>
    </submittedName>
</protein>
<dbReference type="InterPro" id="IPR019546">
    <property type="entry name" value="TAT_signal_bac_arc"/>
</dbReference>
<feature type="non-terminal residue" evidence="2">
    <location>
        <position position="105"/>
    </location>
</feature>
<accession>A0A6B0Y2Z9</accession>
<evidence type="ECO:0000313" key="2">
    <source>
        <dbReference type="EMBL" id="MXY35088.1"/>
    </source>
</evidence>
<dbReference type="Gene3D" id="3.40.190.10">
    <property type="entry name" value="Periplasmic binding protein-like II"/>
    <property type="match status" value="1"/>
</dbReference>
<feature type="region of interest" description="Disordered" evidence="1">
    <location>
        <begin position="36"/>
        <end position="60"/>
    </location>
</feature>
<gene>
    <name evidence="2" type="ORF">F4Y60_13610</name>
</gene>
<organism evidence="2">
    <name type="scientific">Boseongicola sp. SB0664_bin_43</name>
    <dbReference type="NCBI Taxonomy" id="2604844"/>
    <lineage>
        <taxon>Bacteria</taxon>
        <taxon>Pseudomonadati</taxon>
        <taxon>Pseudomonadota</taxon>
        <taxon>Alphaproteobacteria</taxon>
        <taxon>Rhodobacterales</taxon>
        <taxon>Paracoccaceae</taxon>
        <taxon>Boseongicola</taxon>
    </lineage>
</organism>
<reference evidence="2" key="1">
    <citation type="submission" date="2019-09" db="EMBL/GenBank/DDBJ databases">
        <title>Characterisation of the sponge microbiome using genome-centric metagenomics.</title>
        <authorList>
            <person name="Engelberts J.P."/>
            <person name="Robbins S.J."/>
            <person name="De Goeij J.M."/>
            <person name="Aranda M."/>
            <person name="Bell S.C."/>
            <person name="Webster N.S."/>
        </authorList>
    </citation>
    <scope>NUCLEOTIDE SEQUENCE</scope>
    <source>
        <strain evidence="2">SB0664_bin_43</strain>
    </source>
</reference>
<dbReference type="SUPFAM" id="SSF53850">
    <property type="entry name" value="Periplasmic binding protein-like II"/>
    <property type="match status" value="1"/>
</dbReference>
<comment type="caution">
    <text evidence="2">The sequence shown here is derived from an EMBL/GenBank/DDBJ whole genome shotgun (WGS) entry which is preliminary data.</text>
</comment>
<name>A0A6B0Y2Z9_9RHOB</name>
<dbReference type="AlphaFoldDB" id="A0A6B0Y2Z9"/>
<evidence type="ECO:0000256" key="1">
    <source>
        <dbReference type="SAM" id="MobiDB-lite"/>
    </source>
</evidence>
<proteinExistence type="predicted"/>
<dbReference type="EMBL" id="VXRY01000561">
    <property type="protein sequence ID" value="MXY35088.1"/>
    <property type="molecule type" value="Genomic_DNA"/>
</dbReference>